<dbReference type="InterPro" id="IPR013992">
    <property type="entry name" value="Adenylate_cyclase-assoc_CAP_N"/>
</dbReference>
<feature type="compositionally biased region" description="Low complexity" evidence="5">
    <location>
        <begin position="106"/>
        <end position="130"/>
    </location>
</feature>
<evidence type="ECO:0000313" key="8">
    <source>
        <dbReference type="Proteomes" id="UP000282582"/>
    </source>
</evidence>
<dbReference type="PROSITE" id="PS51329">
    <property type="entry name" value="C_CAP_COFACTOR_C"/>
    <property type="match status" value="1"/>
</dbReference>
<gene>
    <name evidence="7" type="ORF">D0868_15533</name>
</gene>
<evidence type="ECO:0000313" key="7">
    <source>
        <dbReference type="EMBL" id="RMX84182.1"/>
    </source>
</evidence>
<comment type="caution">
    <text evidence="7">The sequence shown here is derived from an EMBL/GenBank/DDBJ whole genome shotgun (WGS) entry which is preliminary data.</text>
</comment>
<dbReference type="GO" id="GO:0005737">
    <property type="term" value="C:cytoplasm"/>
    <property type="evidence" value="ECO:0007669"/>
    <property type="project" value="TreeGrafter"/>
</dbReference>
<dbReference type="Gene3D" id="2.160.20.70">
    <property type="match status" value="1"/>
</dbReference>
<dbReference type="VEuPathDB" id="FungiDB:BTJ68_07335"/>
<dbReference type="SMART" id="SM00673">
    <property type="entry name" value="CARP"/>
    <property type="match status" value="2"/>
</dbReference>
<accession>A0A3M6X098</accession>
<protein>
    <recommendedName>
        <fullName evidence="3 4">Adenylyl cyclase-associated protein</fullName>
    </recommendedName>
</protein>
<evidence type="ECO:0000256" key="1">
    <source>
        <dbReference type="ARBA" id="ARBA00007659"/>
    </source>
</evidence>
<dbReference type="InterPro" id="IPR036222">
    <property type="entry name" value="CAP_N_sf"/>
</dbReference>
<dbReference type="Pfam" id="PF21938">
    <property type="entry name" value="CAP_N"/>
    <property type="match status" value="1"/>
</dbReference>
<feature type="region of interest" description="Disordered" evidence="5">
    <location>
        <begin position="308"/>
        <end position="366"/>
    </location>
</feature>
<evidence type="ECO:0000256" key="3">
    <source>
        <dbReference type="ARBA" id="ARBA00072052"/>
    </source>
</evidence>
<dbReference type="PROSITE" id="PS01088">
    <property type="entry name" value="CAP_1"/>
    <property type="match status" value="1"/>
</dbReference>
<dbReference type="SUPFAM" id="SSF101278">
    <property type="entry name" value="N-terminal domain of adenylylcyclase associated protein, CAP"/>
    <property type="match status" value="1"/>
</dbReference>
<dbReference type="InterPro" id="IPR006599">
    <property type="entry name" value="CARP_motif"/>
</dbReference>
<feature type="region of interest" description="Disordered" evidence="5">
    <location>
        <begin position="381"/>
        <end position="439"/>
    </location>
</feature>
<dbReference type="InterPro" id="IPR016098">
    <property type="entry name" value="CAP/MinC_C"/>
</dbReference>
<dbReference type="Pfam" id="PF08603">
    <property type="entry name" value="CAP_C"/>
    <property type="match status" value="1"/>
</dbReference>
<sequence>MAAAQGGQGMNNLTTLIKRYIVHIDLAMEGPSRRFSTATSSPVSVPSLSMDNPLTILIRRLEAATSRLEDIAASSQTQDAQSTSSHPAPSPNAAVATSSSAPDLTSAGSKDAPAPAPAASKAASTPPTVAAYDESIEPEVEKFLEASKGIDNLVEEQASAVAKAFADQRRFLFTTTRAKKPDLQSPATFNDLLKDLQQDMGAVGDIRDSNRASPLKDHLAMAGEGIGALQWLLMEGKPGDFVGEIIGGAQMYGNRVLSAYKEKDQKHVKFVQAYYGLLKALLAYIKKHYPSGVTWNNSGIDAAQAYREVSGQQDSGPPAAPPPPPSGAGAPPPPPPLPDFDNGAPPPPPPPGGAPQGSAGPGDMGAVFEQLNRGEAVTSGLKKVDKSQMTHKNPALRAQDSGEAGRSKSPGPGIKPKPASMRQNSTPATPKKAEGKKELDGNKWLIENWDAPAQPIEIEVSLQQSVLITKCNKTTIILKGKANAVSIDNSPRTQILVETLVSSIDVIKSPNFAAQVTGTLPTIMLDQVDGASVFLSKETVERTEVFTSKCSSINVVLPPEKDEDDSSEVPVPEQIKTYVKGGKLVSEIVEHAG</sequence>
<organism evidence="7 8">
    <name type="scientific">Hortaea werneckii</name>
    <name type="common">Black yeast</name>
    <name type="synonym">Cladosporium werneckii</name>
    <dbReference type="NCBI Taxonomy" id="91943"/>
    <lineage>
        <taxon>Eukaryota</taxon>
        <taxon>Fungi</taxon>
        <taxon>Dikarya</taxon>
        <taxon>Ascomycota</taxon>
        <taxon>Pezizomycotina</taxon>
        <taxon>Dothideomycetes</taxon>
        <taxon>Dothideomycetidae</taxon>
        <taxon>Mycosphaerellales</taxon>
        <taxon>Teratosphaeriaceae</taxon>
        <taxon>Hortaea</taxon>
    </lineage>
</organism>
<feature type="region of interest" description="Disordered" evidence="5">
    <location>
        <begin position="71"/>
        <end position="130"/>
    </location>
</feature>
<evidence type="ECO:0000256" key="4">
    <source>
        <dbReference type="RuleBase" id="RU000647"/>
    </source>
</evidence>
<name>A0A3M6X098_HORWE</name>
<comment type="similarity">
    <text evidence="1 4">Belongs to the CAP family.</text>
</comment>
<dbReference type="GO" id="GO:0008179">
    <property type="term" value="F:adenylate cyclase binding"/>
    <property type="evidence" value="ECO:0007669"/>
    <property type="project" value="TreeGrafter"/>
</dbReference>
<feature type="compositionally biased region" description="Pro residues" evidence="5">
    <location>
        <begin position="318"/>
        <end position="353"/>
    </location>
</feature>
<feature type="compositionally biased region" description="Low complexity" evidence="5">
    <location>
        <begin position="407"/>
        <end position="420"/>
    </location>
</feature>
<dbReference type="InterPro" id="IPR013912">
    <property type="entry name" value="Adenylate_cyclase-assoc_CAP_C"/>
</dbReference>
<evidence type="ECO:0000256" key="2">
    <source>
        <dbReference type="ARBA" id="ARBA00054756"/>
    </source>
</evidence>
<reference evidence="7 8" key="1">
    <citation type="journal article" date="2018" name="BMC Genomics">
        <title>Genomic evidence for intraspecific hybridization in a clonal and extremely halotolerant yeast.</title>
        <authorList>
            <person name="Gostincar C."/>
            <person name="Stajich J.E."/>
            <person name="Zupancic J."/>
            <person name="Zalar P."/>
            <person name="Gunde-Cimerman N."/>
        </authorList>
    </citation>
    <scope>NUCLEOTIDE SEQUENCE [LARGE SCALE GENOMIC DNA]</scope>
    <source>
        <strain evidence="7 8">EXF-6654</strain>
    </source>
</reference>
<dbReference type="Gene3D" id="1.25.40.330">
    <property type="entry name" value="Adenylate cyclase-associated CAP, N-terminal domain"/>
    <property type="match status" value="1"/>
</dbReference>
<dbReference type="PANTHER" id="PTHR10652:SF0">
    <property type="entry name" value="ADENYLYL CYCLASE-ASSOCIATED PROTEIN"/>
    <property type="match status" value="1"/>
</dbReference>
<comment type="function">
    <text evidence="2">The N-terminal domain binds to adenylyl cyclase, thereby enabling adenylyl cyclase to be activated by upstream regulatory signals, such as Ras. The C-terminal domain is required for normal cellular morphology and growth control.</text>
</comment>
<proteinExistence type="inferred from homology"/>
<dbReference type="InterPro" id="IPR018106">
    <property type="entry name" value="CAP_CS_N"/>
</dbReference>
<evidence type="ECO:0000256" key="5">
    <source>
        <dbReference type="SAM" id="MobiDB-lite"/>
    </source>
</evidence>
<dbReference type="AlphaFoldDB" id="A0A3M6X098"/>
<dbReference type="GO" id="GO:0019933">
    <property type="term" value="P:cAMP-mediated signaling"/>
    <property type="evidence" value="ECO:0007669"/>
    <property type="project" value="TreeGrafter"/>
</dbReference>
<dbReference type="GO" id="GO:0003779">
    <property type="term" value="F:actin binding"/>
    <property type="evidence" value="ECO:0007669"/>
    <property type="project" value="InterPro"/>
</dbReference>
<dbReference type="InterPro" id="IPR017901">
    <property type="entry name" value="C-CAP_CF_C-like"/>
</dbReference>
<dbReference type="PANTHER" id="PTHR10652">
    <property type="entry name" value="ADENYLYL CYCLASE-ASSOCIATED PROTEIN"/>
    <property type="match status" value="1"/>
</dbReference>
<dbReference type="SUPFAM" id="SSF69340">
    <property type="entry name" value="C-terminal domain of adenylylcyclase associated protein"/>
    <property type="match status" value="1"/>
</dbReference>
<dbReference type="GO" id="GO:0007015">
    <property type="term" value="P:actin filament organization"/>
    <property type="evidence" value="ECO:0007669"/>
    <property type="project" value="TreeGrafter"/>
</dbReference>
<dbReference type="EMBL" id="QWIK01002666">
    <property type="protein sequence ID" value="RMX84182.1"/>
    <property type="molecule type" value="Genomic_DNA"/>
</dbReference>
<dbReference type="InterPro" id="IPR036223">
    <property type="entry name" value="CAP_C_sf"/>
</dbReference>
<dbReference type="Pfam" id="PF01213">
    <property type="entry name" value="CAP_N-CM"/>
    <property type="match status" value="1"/>
</dbReference>
<evidence type="ECO:0000259" key="6">
    <source>
        <dbReference type="PROSITE" id="PS51329"/>
    </source>
</evidence>
<dbReference type="FunFam" id="2.160.20.70:FF:000008">
    <property type="entry name" value="Adenylyl cyclase-associated protein"/>
    <property type="match status" value="1"/>
</dbReference>
<dbReference type="InterPro" id="IPR001837">
    <property type="entry name" value="Adenylate_cyclase-assoc_CAP"/>
</dbReference>
<dbReference type="Proteomes" id="UP000282582">
    <property type="component" value="Unassembled WGS sequence"/>
</dbReference>
<feature type="domain" description="C-CAP/cofactor C-like" evidence="6">
    <location>
        <begin position="430"/>
        <end position="571"/>
    </location>
</feature>
<dbReference type="InterPro" id="IPR053950">
    <property type="entry name" value="CAP_N"/>
</dbReference>
<dbReference type="FunFam" id="1.25.40.330:FF:000001">
    <property type="entry name" value="Adenylyl cyclase-associated protein"/>
    <property type="match status" value="1"/>
</dbReference>
<feature type="compositionally biased region" description="Low complexity" evidence="5">
    <location>
        <begin position="72"/>
        <end position="85"/>
    </location>
</feature>